<dbReference type="GO" id="GO:0046390">
    <property type="term" value="P:ribose phosphate biosynthetic process"/>
    <property type="evidence" value="ECO:0000318"/>
    <property type="project" value="GO_Central"/>
</dbReference>
<dbReference type="CDD" id="cd07067">
    <property type="entry name" value="HP_PGM_like"/>
    <property type="match status" value="1"/>
</dbReference>
<dbReference type="SUPFAM" id="SSF53254">
    <property type="entry name" value="Phosphoglycerate mutase-like"/>
    <property type="match status" value="1"/>
</dbReference>
<keyword evidence="4" id="KW-1185">Reference proteome</keyword>
<dbReference type="AlphaFoldDB" id="B6K2W0"/>
<dbReference type="InterPro" id="IPR013078">
    <property type="entry name" value="His_Pase_superF_clade-1"/>
</dbReference>
<organism evidence="3 4">
    <name type="scientific">Schizosaccharomyces japonicus (strain yFS275 / FY16936)</name>
    <name type="common">Fission yeast</name>
    <dbReference type="NCBI Taxonomy" id="402676"/>
    <lineage>
        <taxon>Eukaryota</taxon>
        <taxon>Fungi</taxon>
        <taxon>Dikarya</taxon>
        <taxon>Ascomycota</taxon>
        <taxon>Taphrinomycotina</taxon>
        <taxon>Schizosaccharomycetes</taxon>
        <taxon>Schizosaccharomycetales</taxon>
        <taxon>Schizosaccharomycetaceae</taxon>
        <taxon>Schizosaccharomyces</taxon>
    </lineage>
</organism>
<dbReference type="OMA" id="RCFIVRH"/>
<evidence type="ECO:0000313" key="4">
    <source>
        <dbReference type="Proteomes" id="UP000001744"/>
    </source>
</evidence>
<feature type="binding site" evidence="2">
    <location>
        <begin position="92"/>
        <end position="95"/>
    </location>
    <ligand>
        <name>substrate</name>
    </ligand>
</feature>
<dbReference type="Pfam" id="PF00300">
    <property type="entry name" value="His_Phos_1"/>
    <property type="match status" value="1"/>
</dbReference>
<dbReference type="Proteomes" id="UP000001744">
    <property type="component" value="Unassembled WGS sequence"/>
</dbReference>
<name>B6K2W0_SCHJY</name>
<evidence type="ECO:0000313" key="3">
    <source>
        <dbReference type="EMBL" id="EEB08600.2"/>
    </source>
</evidence>
<dbReference type="EMBL" id="KE651167">
    <property type="protein sequence ID" value="EEB08600.2"/>
    <property type="molecule type" value="Genomic_DNA"/>
</dbReference>
<proteinExistence type="predicted"/>
<dbReference type="PANTHER" id="PTHR48100">
    <property type="entry name" value="BROAD-SPECIFICITY PHOSPHATASE YOR283W-RELATED"/>
    <property type="match status" value="1"/>
</dbReference>
<dbReference type="OrthoDB" id="4818801at2759"/>
<feature type="binding site" evidence="2">
    <location>
        <begin position="24"/>
        <end position="25"/>
    </location>
    <ligand>
        <name>substrate</name>
    </ligand>
</feature>
<feature type="active site" description="Proton donor/acceptor" evidence="1">
    <location>
        <position position="92"/>
    </location>
</feature>
<dbReference type="eggNOG" id="KOG0235">
    <property type="taxonomic scope" value="Eukaryota"/>
</dbReference>
<dbReference type="InterPro" id="IPR029033">
    <property type="entry name" value="His_PPase_superfam"/>
</dbReference>
<feature type="binding site" evidence="2">
    <location>
        <position position="68"/>
    </location>
    <ligand>
        <name>substrate</name>
    </ligand>
</feature>
<gene>
    <name evidence="3" type="ORF">SJAG_03759</name>
</gene>
<dbReference type="RefSeq" id="XP_002174893.2">
    <property type="nucleotide sequence ID" value="XM_002174857.2"/>
</dbReference>
<dbReference type="STRING" id="402676.B6K2W0"/>
<dbReference type="GeneID" id="7050404"/>
<protein>
    <submittedName>
        <fullName evidence="3">Phosphoglycerate mutase</fullName>
    </submittedName>
</protein>
<dbReference type="GO" id="GO:0050278">
    <property type="term" value="F:sedoheptulose-bisphosphatase activity"/>
    <property type="evidence" value="ECO:0000318"/>
    <property type="project" value="GO_Central"/>
</dbReference>
<dbReference type="Gene3D" id="3.40.50.1240">
    <property type="entry name" value="Phosphoglycerate mutase-like"/>
    <property type="match status" value="1"/>
</dbReference>
<accession>B6K2W0</accession>
<dbReference type="InterPro" id="IPR050275">
    <property type="entry name" value="PGM_Phosphatase"/>
</dbReference>
<sequence>MAGKRRVFVIRHGETEWSLTGQHTGSTDIPLAKVGEDLIVKHTKHFVGPGKLIDTNKLCRIIVSPLQRARRTLELLGIDPSVPVDVDADIAEWDYGDYEGLLTSEIRKLQPSGEWEIWKNGCTNGESPEQVCQRLDRIVAKCRSIQMDSVDKDVDGNILVVAHGHALRGLAARWIELPLPKGRAFMLDAGAIGELGYEHNTFDEPTCFRWNVPTLLYKE</sequence>
<evidence type="ECO:0000256" key="2">
    <source>
        <dbReference type="PIRSR" id="PIRSR613078-2"/>
    </source>
</evidence>
<dbReference type="HOGENOM" id="CLU_033323_13_0_1"/>
<dbReference type="SMART" id="SM00855">
    <property type="entry name" value="PGAM"/>
    <property type="match status" value="1"/>
</dbReference>
<reference evidence="3 4" key="1">
    <citation type="journal article" date="2011" name="Science">
        <title>Comparative functional genomics of the fission yeasts.</title>
        <authorList>
            <person name="Rhind N."/>
            <person name="Chen Z."/>
            <person name="Yassour M."/>
            <person name="Thompson D.A."/>
            <person name="Haas B.J."/>
            <person name="Habib N."/>
            <person name="Wapinski I."/>
            <person name="Roy S."/>
            <person name="Lin M.F."/>
            <person name="Heiman D.I."/>
            <person name="Young S.K."/>
            <person name="Furuya K."/>
            <person name="Guo Y."/>
            <person name="Pidoux A."/>
            <person name="Chen H.M."/>
            <person name="Robbertse B."/>
            <person name="Goldberg J.M."/>
            <person name="Aoki K."/>
            <person name="Bayne E.H."/>
            <person name="Berlin A.M."/>
            <person name="Desjardins C.A."/>
            <person name="Dobbs E."/>
            <person name="Dukaj L."/>
            <person name="Fan L."/>
            <person name="FitzGerald M.G."/>
            <person name="French C."/>
            <person name="Gujja S."/>
            <person name="Hansen K."/>
            <person name="Keifenheim D."/>
            <person name="Levin J.Z."/>
            <person name="Mosher R.A."/>
            <person name="Mueller C.A."/>
            <person name="Pfiffner J."/>
            <person name="Priest M."/>
            <person name="Russ C."/>
            <person name="Smialowska A."/>
            <person name="Swoboda P."/>
            <person name="Sykes S.M."/>
            <person name="Vaughn M."/>
            <person name="Vengrova S."/>
            <person name="Yoder R."/>
            <person name="Zeng Q."/>
            <person name="Allshire R."/>
            <person name="Baulcombe D."/>
            <person name="Birren B.W."/>
            <person name="Brown W."/>
            <person name="Ekwall K."/>
            <person name="Kellis M."/>
            <person name="Leatherwood J."/>
            <person name="Levin H."/>
            <person name="Margalit H."/>
            <person name="Martienssen R."/>
            <person name="Nieduszynski C.A."/>
            <person name="Spatafora J.W."/>
            <person name="Friedman N."/>
            <person name="Dalgaard J.Z."/>
            <person name="Baumann P."/>
            <person name="Niki H."/>
            <person name="Regev A."/>
            <person name="Nusbaum C."/>
        </authorList>
    </citation>
    <scope>NUCLEOTIDE SEQUENCE [LARGE SCALE GENOMIC DNA]</scope>
    <source>
        <strain evidence="4">yFS275 / FY16936</strain>
    </source>
</reference>
<evidence type="ECO:0000256" key="1">
    <source>
        <dbReference type="PIRSR" id="PIRSR613078-1"/>
    </source>
</evidence>
<dbReference type="PANTHER" id="PTHR48100:SF15">
    <property type="entry name" value="SEDOHEPTULOSE 1,7-BISPHOSPHATASE"/>
    <property type="match status" value="1"/>
</dbReference>
<dbReference type="JaponicusDB" id="SJAG_03759"/>
<dbReference type="VEuPathDB" id="FungiDB:SJAG_03759"/>
<feature type="active site" description="Tele-phosphohistidine intermediate" evidence="1">
    <location>
        <position position="12"/>
    </location>
</feature>